<dbReference type="Gene3D" id="3.40.630.30">
    <property type="match status" value="1"/>
</dbReference>
<evidence type="ECO:0008006" key="3">
    <source>
        <dbReference type="Google" id="ProtNLM"/>
    </source>
</evidence>
<protein>
    <recommendedName>
        <fullName evidence="3">N-acetyltransferase domain-containing protein</fullName>
    </recommendedName>
</protein>
<feature type="non-terminal residue" evidence="1">
    <location>
        <position position="1"/>
    </location>
</feature>
<evidence type="ECO:0000313" key="2">
    <source>
        <dbReference type="Proteomes" id="UP001328107"/>
    </source>
</evidence>
<accession>A0AAN5HZK3</accession>
<gene>
    <name evidence="1" type="ORF">PMAYCL1PPCAC_16665</name>
</gene>
<dbReference type="AlphaFoldDB" id="A0AAN5HZK3"/>
<dbReference type="CDD" id="cd04301">
    <property type="entry name" value="NAT_SF"/>
    <property type="match status" value="1"/>
</dbReference>
<dbReference type="PANTHER" id="PTHR47237:SF1">
    <property type="entry name" value="SLL0310 PROTEIN"/>
    <property type="match status" value="1"/>
</dbReference>
<organism evidence="1 2">
    <name type="scientific">Pristionchus mayeri</name>
    <dbReference type="NCBI Taxonomy" id="1317129"/>
    <lineage>
        <taxon>Eukaryota</taxon>
        <taxon>Metazoa</taxon>
        <taxon>Ecdysozoa</taxon>
        <taxon>Nematoda</taxon>
        <taxon>Chromadorea</taxon>
        <taxon>Rhabditida</taxon>
        <taxon>Rhabditina</taxon>
        <taxon>Diplogasteromorpha</taxon>
        <taxon>Diplogasteroidea</taxon>
        <taxon>Neodiplogasteridae</taxon>
        <taxon>Pristionchus</taxon>
    </lineage>
</organism>
<proteinExistence type="predicted"/>
<reference evidence="2" key="1">
    <citation type="submission" date="2022-10" db="EMBL/GenBank/DDBJ databases">
        <title>Genome assembly of Pristionchus species.</title>
        <authorList>
            <person name="Yoshida K."/>
            <person name="Sommer R.J."/>
        </authorList>
    </citation>
    <scope>NUCLEOTIDE SEQUENCE [LARGE SCALE GENOMIC DNA]</scope>
    <source>
        <strain evidence="2">RS5460</strain>
    </source>
</reference>
<keyword evidence="2" id="KW-1185">Reference proteome</keyword>
<dbReference type="Gene3D" id="3.40.630.90">
    <property type="match status" value="1"/>
</dbReference>
<dbReference type="InterPro" id="IPR052729">
    <property type="entry name" value="Acyl/Acetyltrans_Enzymes"/>
</dbReference>
<dbReference type="SUPFAM" id="SSF55729">
    <property type="entry name" value="Acyl-CoA N-acyltransferases (Nat)"/>
    <property type="match status" value="1"/>
</dbReference>
<dbReference type="InterPro" id="IPR016181">
    <property type="entry name" value="Acyl_CoA_acyltransferase"/>
</dbReference>
<comment type="caution">
    <text evidence="1">The sequence shown here is derived from an EMBL/GenBank/DDBJ whole genome shotgun (WGS) entry which is preliminary data.</text>
</comment>
<dbReference type="EMBL" id="BTRK01000004">
    <property type="protein sequence ID" value="GMR46470.1"/>
    <property type="molecule type" value="Genomic_DNA"/>
</dbReference>
<evidence type="ECO:0000313" key="1">
    <source>
        <dbReference type="EMBL" id="GMR46470.1"/>
    </source>
</evidence>
<dbReference type="Proteomes" id="UP001328107">
    <property type="component" value="Unassembled WGS sequence"/>
</dbReference>
<name>A0AAN5HZK3_9BILA</name>
<dbReference type="PANTHER" id="PTHR47237">
    <property type="entry name" value="SLL0310 PROTEIN"/>
    <property type="match status" value="1"/>
</dbReference>
<sequence>FPLLFANFQNARKLIFLQFSHRMHDIPPYTLVEQGTERLWADFKKTVRDLEWTSTDNTVLWATPQLSSTRCICAERISDGSMLGCCVWHEHEGFIWIGFYITHPSHKGWGLGTKIWSRAMERIQPTNKAIGLRAVSKMCNKYKSGATPVEISRIKKHLLTVDQMKEFCARYERPDCCLELYHEMREDQRDDLRRFDHEITGQNRTEWLDKLFASDESQIAVLFKETKVCAYAGVSTVGHPELNLFKIGPCFASSVAEFALLTKWLMQWVEKFPSGAKIIVSILTGSAGERHLAHALGHPISDELVTLFSEEFETKMNLDMCYVPNNAHCHFDA</sequence>